<feature type="transmembrane region" description="Helical" evidence="1">
    <location>
        <begin position="201"/>
        <end position="222"/>
    </location>
</feature>
<reference evidence="5" key="1">
    <citation type="submission" date="2020-05" db="EMBL/GenBank/DDBJ databases">
        <authorList>
            <person name="Chiriac C."/>
            <person name="Salcher M."/>
            <person name="Ghai R."/>
            <person name="Kavagutti S V."/>
        </authorList>
    </citation>
    <scope>NUCLEOTIDE SEQUENCE</scope>
</reference>
<dbReference type="EMBL" id="CAEZZR010000001">
    <property type="protein sequence ID" value="CAB4763190.1"/>
    <property type="molecule type" value="Genomic_DNA"/>
</dbReference>
<evidence type="ECO:0000313" key="6">
    <source>
        <dbReference type="EMBL" id="CAB4919731.1"/>
    </source>
</evidence>
<dbReference type="EMBL" id="CAFBQK010000006">
    <property type="protein sequence ID" value="CAB5045971.1"/>
    <property type="molecule type" value="Genomic_DNA"/>
</dbReference>
<gene>
    <name evidence="2" type="ORF">UFOPK2254_00231</name>
    <name evidence="3" type="ORF">UFOPK2907_00013</name>
    <name evidence="4" type="ORF">UFOPK3197_00287</name>
    <name evidence="5" type="ORF">UFOPK3241_00456</name>
    <name evidence="6" type="ORF">UFOPK3707_00283</name>
    <name evidence="7" type="ORF">UFOPK3937_00116</name>
    <name evidence="8" type="ORF">UFOPK4265_00087</name>
    <name evidence="9" type="ORF">UFOPK4401_00018</name>
</gene>
<feature type="transmembrane region" description="Helical" evidence="1">
    <location>
        <begin position="6"/>
        <end position="22"/>
    </location>
</feature>
<dbReference type="EMBL" id="CAFAZX010000016">
    <property type="protein sequence ID" value="CAB4841445.1"/>
    <property type="molecule type" value="Genomic_DNA"/>
</dbReference>
<dbReference type="AlphaFoldDB" id="A0A6J7B8S5"/>
<accession>A0A6J7B8S5</accession>
<feature type="transmembrane region" description="Helical" evidence="1">
    <location>
        <begin position="86"/>
        <end position="104"/>
    </location>
</feature>
<keyword evidence="1" id="KW-1133">Transmembrane helix</keyword>
<evidence type="ECO:0000313" key="3">
    <source>
        <dbReference type="EMBL" id="CAB4763190.1"/>
    </source>
</evidence>
<dbReference type="EMBL" id="CAFBRB010000001">
    <property type="protein sequence ID" value="CAB5070580.1"/>
    <property type="molecule type" value="Genomic_DNA"/>
</dbReference>
<feature type="transmembrane region" description="Helical" evidence="1">
    <location>
        <begin position="56"/>
        <end position="79"/>
    </location>
</feature>
<sequence length="224" mass="24235">MNSLLALKLFLSPLFLAFVTVIQRRWGDRVGGRLIGLPLTTGPFIIIIYVQEGSEFAARAAHGVLVGQVALIIFCWSYASASLRSGWVLSLTLGTSACIASGLLLNIRQIALLPLLILLSLTWFCAKKYWPRYENAPHSNTPPKWELPIRIIATVLLILALTEFASILGARAAGVISTYPVIISVLGAFNQRRFGPNATVATLHGVLQTLPIASIIMSAVTISL</sequence>
<keyword evidence="1" id="KW-0472">Membrane</keyword>
<evidence type="ECO:0000313" key="7">
    <source>
        <dbReference type="EMBL" id="CAB4971103.1"/>
    </source>
</evidence>
<dbReference type="EMBL" id="CAFABI010000020">
    <property type="protein sequence ID" value="CAB4822479.1"/>
    <property type="molecule type" value="Genomic_DNA"/>
</dbReference>
<evidence type="ECO:0000313" key="9">
    <source>
        <dbReference type="EMBL" id="CAB5070580.1"/>
    </source>
</evidence>
<proteinExistence type="predicted"/>
<evidence type="ECO:0000313" key="2">
    <source>
        <dbReference type="EMBL" id="CAB4652342.1"/>
    </source>
</evidence>
<protein>
    <submittedName>
        <fullName evidence="5">Unannotated protein</fullName>
    </submittedName>
</protein>
<name>A0A6J7B8S5_9ZZZZ</name>
<feature type="transmembrane region" description="Helical" evidence="1">
    <location>
        <begin position="34"/>
        <end position="50"/>
    </location>
</feature>
<evidence type="ECO:0000313" key="5">
    <source>
        <dbReference type="EMBL" id="CAB4841445.1"/>
    </source>
</evidence>
<evidence type="ECO:0000313" key="4">
    <source>
        <dbReference type="EMBL" id="CAB4822479.1"/>
    </source>
</evidence>
<feature type="transmembrane region" description="Helical" evidence="1">
    <location>
        <begin position="147"/>
        <end position="166"/>
    </location>
</feature>
<dbReference type="EMBL" id="CAEZWO010000013">
    <property type="protein sequence ID" value="CAB4652342.1"/>
    <property type="molecule type" value="Genomic_DNA"/>
</dbReference>
<feature type="transmembrane region" description="Helical" evidence="1">
    <location>
        <begin position="172"/>
        <end position="189"/>
    </location>
</feature>
<evidence type="ECO:0000256" key="1">
    <source>
        <dbReference type="SAM" id="Phobius"/>
    </source>
</evidence>
<evidence type="ECO:0000313" key="8">
    <source>
        <dbReference type="EMBL" id="CAB5045971.1"/>
    </source>
</evidence>
<dbReference type="EMBL" id="CAFBOJ010000006">
    <property type="protein sequence ID" value="CAB4971103.1"/>
    <property type="molecule type" value="Genomic_DNA"/>
</dbReference>
<keyword evidence="1" id="KW-0812">Transmembrane</keyword>
<feature type="transmembrane region" description="Helical" evidence="1">
    <location>
        <begin position="110"/>
        <end position="126"/>
    </location>
</feature>
<organism evidence="5">
    <name type="scientific">freshwater metagenome</name>
    <dbReference type="NCBI Taxonomy" id="449393"/>
    <lineage>
        <taxon>unclassified sequences</taxon>
        <taxon>metagenomes</taxon>
        <taxon>ecological metagenomes</taxon>
    </lineage>
</organism>
<dbReference type="EMBL" id="CAFBMY010000027">
    <property type="protein sequence ID" value="CAB4919731.1"/>
    <property type="molecule type" value="Genomic_DNA"/>
</dbReference>